<accession>A0A1H1GA24</accession>
<dbReference type="InterPro" id="IPR050266">
    <property type="entry name" value="AB_hydrolase_sf"/>
</dbReference>
<evidence type="ECO:0000313" key="3">
    <source>
        <dbReference type="EMBL" id="SDR09768.1"/>
    </source>
</evidence>
<dbReference type="Proteomes" id="UP000199365">
    <property type="component" value="Unassembled WGS sequence"/>
</dbReference>
<evidence type="ECO:0000256" key="1">
    <source>
        <dbReference type="SAM" id="SignalP"/>
    </source>
</evidence>
<keyword evidence="4" id="KW-1185">Reference proteome</keyword>
<dbReference type="RefSeq" id="WP_090805672.1">
    <property type="nucleotide sequence ID" value="NZ_FNKX01000001.1"/>
</dbReference>
<keyword evidence="1" id="KW-0732">Signal</keyword>
<dbReference type="GO" id="GO:0046464">
    <property type="term" value="P:acylglycerol catabolic process"/>
    <property type="evidence" value="ECO:0007669"/>
    <property type="project" value="TreeGrafter"/>
</dbReference>
<dbReference type="GO" id="GO:0047372">
    <property type="term" value="F:monoacylglycerol lipase activity"/>
    <property type="evidence" value="ECO:0007669"/>
    <property type="project" value="TreeGrafter"/>
</dbReference>
<sequence>MNLHRPFLLALSSVCACAMLCAASVAVAATPAGAPVGEASPAVASAAAASSLDDSGPAYGPELQGFSYPAPVERFEFTSQGVPLQMAFMDVKPAHANGRTVVLLHGKNFCSATWDATIRRLSDAGYRVIAPDQIGFCKSSKPEHYQYSFQQLARNTHALLDSLGVSEVTVVGHSTGGMLAVRYALMYPRETQQLVLVNPIGLEDWKAKGVPSLSVDQWYQRELKTTADGIRRYEQATYYAGQWRADYEPWVQMLAGMYRGLGKQIVAWNSALLYDMIYTQPVFYELGQLSMPTLLLIGQKDTTAIGKDAAPPEVRAKLGHYPELGRAAAKAIPHATLVEFAGLGHAPQMQDPQAFHKALLEGLTAAPENR</sequence>
<dbReference type="PANTHER" id="PTHR43798:SF33">
    <property type="entry name" value="HYDROLASE, PUTATIVE (AFU_ORTHOLOGUE AFUA_2G14860)-RELATED"/>
    <property type="match status" value="1"/>
</dbReference>
<protein>
    <submittedName>
        <fullName evidence="3">Pimeloyl-ACP methyl ester carboxylesterase</fullName>
    </submittedName>
</protein>
<dbReference type="AlphaFoldDB" id="A0A1H1GA24"/>
<dbReference type="InterPro" id="IPR000073">
    <property type="entry name" value="AB_hydrolase_1"/>
</dbReference>
<organism evidence="3 4">
    <name type="scientific">Paraburkholderia tuberum</name>
    <dbReference type="NCBI Taxonomy" id="157910"/>
    <lineage>
        <taxon>Bacteria</taxon>
        <taxon>Pseudomonadati</taxon>
        <taxon>Pseudomonadota</taxon>
        <taxon>Betaproteobacteria</taxon>
        <taxon>Burkholderiales</taxon>
        <taxon>Burkholderiaceae</taxon>
        <taxon>Paraburkholderia</taxon>
    </lineage>
</organism>
<dbReference type="GO" id="GO:0016020">
    <property type="term" value="C:membrane"/>
    <property type="evidence" value="ECO:0007669"/>
    <property type="project" value="TreeGrafter"/>
</dbReference>
<feature type="domain" description="AB hydrolase-1" evidence="2">
    <location>
        <begin position="100"/>
        <end position="352"/>
    </location>
</feature>
<dbReference type="EMBL" id="FNKX01000001">
    <property type="protein sequence ID" value="SDR09768.1"/>
    <property type="molecule type" value="Genomic_DNA"/>
</dbReference>
<evidence type="ECO:0000259" key="2">
    <source>
        <dbReference type="Pfam" id="PF00561"/>
    </source>
</evidence>
<dbReference type="STRING" id="157910.SAMN05445850_2779"/>
<gene>
    <name evidence="3" type="ORF">SAMN05445850_2779</name>
</gene>
<evidence type="ECO:0000313" key="4">
    <source>
        <dbReference type="Proteomes" id="UP000199365"/>
    </source>
</evidence>
<dbReference type="PANTHER" id="PTHR43798">
    <property type="entry name" value="MONOACYLGLYCEROL LIPASE"/>
    <property type="match status" value="1"/>
</dbReference>
<feature type="chain" id="PRO_5011496059" evidence="1">
    <location>
        <begin position="29"/>
        <end position="370"/>
    </location>
</feature>
<dbReference type="SUPFAM" id="SSF53474">
    <property type="entry name" value="alpha/beta-Hydrolases"/>
    <property type="match status" value="1"/>
</dbReference>
<feature type="signal peptide" evidence="1">
    <location>
        <begin position="1"/>
        <end position="28"/>
    </location>
</feature>
<proteinExistence type="predicted"/>
<dbReference type="Gene3D" id="3.40.50.1820">
    <property type="entry name" value="alpha/beta hydrolase"/>
    <property type="match status" value="1"/>
</dbReference>
<dbReference type="PRINTS" id="PR00111">
    <property type="entry name" value="ABHYDROLASE"/>
</dbReference>
<reference evidence="4" key="1">
    <citation type="submission" date="2016-10" db="EMBL/GenBank/DDBJ databases">
        <authorList>
            <person name="Varghese N."/>
            <person name="Submissions S."/>
        </authorList>
    </citation>
    <scope>NUCLEOTIDE SEQUENCE [LARGE SCALE GENOMIC DNA]</scope>
    <source>
        <strain evidence="4">DUS833</strain>
    </source>
</reference>
<dbReference type="Pfam" id="PF00561">
    <property type="entry name" value="Abhydrolase_1"/>
    <property type="match status" value="1"/>
</dbReference>
<dbReference type="InterPro" id="IPR029058">
    <property type="entry name" value="AB_hydrolase_fold"/>
</dbReference>
<name>A0A1H1GA24_9BURK</name>
<dbReference type="PROSITE" id="PS51257">
    <property type="entry name" value="PROKAR_LIPOPROTEIN"/>
    <property type="match status" value="1"/>
</dbReference>